<dbReference type="EMBL" id="CAJGYM010000003">
    <property type="protein sequence ID" value="CAD6186023.1"/>
    <property type="molecule type" value="Genomic_DNA"/>
</dbReference>
<comment type="caution">
    <text evidence="2">The sequence shown here is derived from an EMBL/GenBank/DDBJ whole genome shotgun (WGS) entry which is preliminary data.</text>
</comment>
<reference evidence="2" key="1">
    <citation type="submission" date="2020-10" db="EMBL/GenBank/DDBJ databases">
        <authorList>
            <person name="Kikuchi T."/>
        </authorList>
    </citation>
    <scope>NUCLEOTIDE SEQUENCE</scope>
    <source>
        <strain evidence="2">NKZ352</strain>
    </source>
</reference>
<proteinExistence type="predicted"/>
<evidence type="ECO:0000313" key="2">
    <source>
        <dbReference type="EMBL" id="CAD6186023.1"/>
    </source>
</evidence>
<accession>A0A8S1GTR2</accession>
<evidence type="ECO:0000256" key="1">
    <source>
        <dbReference type="SAM" id="MobiDB-lite"/>
    </source>
</evidence>
<gene>
    <name evidence="2" type="ORF">CAUJ_LOCUS1942</name>
</gene>
<keyword evidence="3" id="KW-1185">Reference proteome</keyword>
<feature type="region of interest" description="Disordered" evidence="1">
    <location>
        <begin position="98"/>
        <end position="120"/>
    </location>
</feature>
<protein>
    <submittedName>
        <fullName evidence="2">Uncharacterized protein</fullName>
    </submittedName>
</protein>
<dbReference type="AlphaFoldDB" id="A0A8S1GTR2"/>
<name>A0A8S1GTR2_9PELO</name>
<organism evidence="2 3">
    <name type="scientific">Caenorhabditis auriculariae</name>
    <dbReference type="NCBI Taxonomy" id="2777116"/>
    <lineage>
        <taxon>Eukaryota</taxon>
        <taxon>Metazoa</taxon>
        <taxon>Ecdysozoa</taxon>
        <taxon>Nematoda</taxon>
        <taxon>Chromadorea</taxon>
        <taxon>Rhabditida</taxon>
        <taxon>Rhabditina</taxon>
        <taxon>Rhabditomorpha</taxon>
        <taxon>Rhabditoidea</taxon>
        <taxon>Rhabditidae</taxon>
        <taxon>Peloderinae</taxon>
        <taxon>Caenorhabditis</taxon>
    </lineage>
</organism>
<dbReference type="Proteomes" id="UP000835052">
    <property type="component" value="Unassembled WGS sequence"/>
</dbReference>
<evidence type="ECO:0000313" key="3">
    <source>
        <dbReference type="Proteomes" id="UP000835052"/>
    </source>
</evidence>
<sequence length="120" mass="14015">MVDLMKAAIDGTSIPEIAELTKLFVMREYPDRIQNCTESDPESVRCVMHHTPEEEDRNRTEFVKSPFNYSFLNLFDNVNNVTENNIWLDSLDPSPYLEGSGEYMEYDSDEYSQEEKENSE</sequence>